<accession>A0AAD8EU91</accession>
<organism evidence="1 2">
    <name type="scientific">Biomphalaria pfeifferi</name>
    <name type="common">Bloodfluke planorb</name>
    <name type="synonym">Freshwater snail</name>
    <dbReference type="NCBI Taxonomy" id="112525"/>
    <lineage>
        <taxon>Eukaryota</taxon>
        <taxon>Metazoa</taxon>
        <taxon>Spiralia</taxon>
        <taxon>Lophotrochozoa</taxon>
        <taxon>Mollusca</taxon>
        <taxon>Gastropoda</taxon>
        <taxon>Heterobranchia</taxon>
        <taxon>Euthyneura</taxon>
        <taxon>Panpulmonata</taxon>
        <taxon>Hygrophila</taxon>
        <taxon>Lymnaeoidea</taxon>
        <taxon>Planorbidae</taxon>
        <taxon>Biomphalaria</taxon>
    </lineage>
</organism>
<comment type="caution">
    <text evidence="1">The sequence shown here is derived from an EMBL/GenBank/DDBJ whole genome shotgun (WGS) entry which is preliminary data.</text>
</comment>
<name>A0AAD8EU91_BIOPF</name>
<dbReference type="EMBL" id="JASAOG010000345">
    <property type="protein sequence ID" value="KAK0040175.1"/>
    <property type="molecule type" value="Genomic_DNA"/>
</dbReference>
<dbReference type="Proteomes" id="UP001233172">
    <property type="component" value="Unassembled WGS sequence"/>
</dbReference>
<reference evidence="1" key="1">
    <citation type="journal article" date="2023" name="PLoS Negl. Trop. Dis.">
        <title>A genome sequence for Biomphalaria pfeifferi, the major vector snail for the human-infecting parasite Schistosoma mansoni.</title>
        <authorList>
            <person name="Bu L."/>
            <person name="Lu L."/>
            <person name="Laidemitt M.R."/>
            <person name="Zhang S.M."/>
            <person name="Mutuku M."/>
            <person name="Mkoji G."/>
            <person name="Steinauer M."/>
            <person name="Loker E.S."/>
        </authorList>
    </citation>
    <scope>NUCLEOTIDE SEQUENCE</scope>
    <source>
        <strain evidence="1">KasaAsao</strain>
    </source>
</reference>
<evidence type="ECO:0000313" key="1">
    <source>
        <dbReference type="EMBL" id="KAK0040175.1"/>
    </source>
</evidence>
<gene>
    <name evidence="1" type="ORF">Bpfe_030382</name>
</gene>
<protein>
    <submittedName>
        <fullName evidence="1">Uncharacterized protein</fullName>
    </submittedName>
</protein>
<feature type="non-terminal residue" evidence="1">
    <location>
        <position position="1"/>
    </location>
</feature>
<dbReference type="AlphaFoldDB" id="A0AAD8EU91"/>
<keyword evidence="2" id="KW-1185">Reference proteome</keyword>
<proteinExistence type="predicted"/>
<sequence>EAGMRERRGRGACLCSCGGRRNEWERYARCVHTLQKPNHNPERCQMCLTDQNGHWSDVDLVKTHLWLFNICVTSAYCCNRNSAEFKYKAET</sequence>
<evidence type="ECO:0000313" key="2">
    <source>
        <dbReference type="Proteomes" id="UP001233172"/>
    </source>
</evidence>
<reference evidence="1" key="2">
    <citation type="submission" date="2023-04" db="EMBL/GenBank/DDBJ databases">
        <authorList>
            <person name="Bu L."/>
            <person name="Lu L."/>
            <person name="Laidemitt M.R."/>
            <person name="Zhang S.M."/>
            <person name="Mutuku M."/>
            <person name="Mkoji G."/>
            <person name="Steinauer M."/>
            <person name="Loker E.S."/>
        </authorList>
    </citation>
    <scope>NUCLEOTIDE SEQUENCE</scope>
    <source>
        <strain evidence="1">KasaAsao</strain>
        <tissue evidence="1">Whole Snail</tissue>
    </source>
</reference>